<sequence length="415" mass="43320">MSAETTAVLAKPPRLRTDLLFGLADQAVVSGGNFAIGAALLYTASKSDYGHYGLGYTTILLVAGLAGAGVRAPLTSGILHRPQGERASYAAAMLILQLLCLLPVLALGGGLLASPWSFYGLAILAGCGACIHEFARALLLTERAAGVFWADLVQVLLWGALVMVGRDYFPVPEAAVGAYGLAGFLVGSAILLQRTGWAAGWRVRREVWHDARLHGGWVALGVLVIFAQSHGFLYLLAAFAGAAAVAEVNAARLLMAPLGLAIGGVGRVLVPHYTRLVTRDGLGAARRLARKVAVSLAVLIAGYGAALAAVLTSPLQTYLPPGYEGIALLVLLWGLIFIGQAARTNVAALLQAVQRYRVLTLMNAWTAAASLGSVIAVAGELGPAGCLAAIAICEILLWLLLVWALRRPAPLQQTR</sequence>
<evidence type="ECO:0000256" key="6">
    <source>
        <dbReference type="SAM" id="Phobius"/>
    </source>
</evidence>
<evidence type="ECO:0000313" key="8">
    <source>
        <dbReference type="Proteomes" id="UP001597295"/>
    </source>
</evidence>
<feature type="transmembrane region" description="Helical" evidence="6">
    <location>
        <begin position="118"/>
        <end position="139"/>
    </location>
</feature>
<reference evidence="8" key="1">
    <citation type="journal article" date="2019" name="Int. J. Syst. Evol. Microbiol.">
        <title>The Global Catalogue of Microorganisms (GCM) 10K type strain sequencing project: providing services to taxonomists for standard genome sequencing and annotation.</title>
        <authorList>
            <consortium name="The Broad Institute Genomics Platform"/>
            <consortium name="The Broad Institute Genome Sequencing Center for Infectious Disease"/>
            <person name="Wu L."/>
            <person name="Ma J."/>
        </authorList>
    </citation>
    <scope>NUCLEOTIDE SEQUENCE [LARGE SCALE GENOMIC DNA]</scope>
    <source>
        <strain evidence="8">CGMCC 1.19062</strain>
    </source>
</reference>
<dbReference type="PANTHER" id="PTHR30250:SF26">
    <property type="entry name" value="PSMA PROTEIN"/>
    <property type="match status" value="1"/>
</dbReference>
<feature type="transmembrane region" description="Helical" evidence="6">
    <location>
        <begin position="217"/>
        <end position="244"/>
    </location>
</feature>
<feature type="transmembrane region" description="Helical" evidence="6">
    <location>
        <begin position="146"/>
        <end position="164"/>
    </location>
</feature>
<protein>
    <recommendedName>
        <fullName evidence="9">O-antigen/teichoic acid export membrane protein</fullName>
    </recommendedName>
</protein>
<feature type="transmembrane region" description="Helical" evidence="6">
    <location>
        <begin position="89"/>
        <end position="112"/>
    </location>
</feature>
<feature type="transmembrane region" description="Helical" evidence="6">
    <location>
        <begin position="358"/>
        <end position="378"/>
    </location>
</feature>
<dbReference type="Proteomes" id="UP001597295">
    <property type="component" value="Unassembled WGS sequence"/>
</dbReference>
<feature type="transmembrane region" description="Helical" evidence="6">
    <location>
        <begin position="176"/>
        <end position="196"/>
    </location>
</feature>
<feature type="transmembrane region" description="Helical" evidence="6">
    <location>
        <begin position="20"/>
        <end position="43"/>
    </location>
</feature>
<accession>A0ABW5DWU0</accession>
<dbReference type="EMBL" id="JBHUIP010000016">
    <property type="protein sequence ID" value="MFD2265577.1"/>
    <property type="molecule type" value="Genomic_DNA"/>
</dbReference>
<dbReference type="InterPro" id="IPR050833">
    <property type="entry name" value="Poly_Biosynth_Transport"/>
</dbReference>
<feature type="transmembrane region" description="Helical" evidence="6">
    <location>
        <begin position="250"/>
        <end position="270"/>
    </location>
</feature>
<comment type="caution">
    <text evidence="7">The sequence shown here is derived from an EMBL/GenBank/DDBJ whole genome shotgun (WGS) entry which is preliminary data.</text>
</comment>
<feature type="transmembrane region" description="Helical" evidence="6">
    <location>
        <begin position="325"/>
        <end position="346"/>
    </location>
</feature>
<evidence type="ECO:0000256" key="4">
    <source>
        <dbReference type="ARBA" id="ARBA00022989"/>
    </source>
</evidence>
<evidence type="ECO:0000256" key="3">
    <source>
        <dbReference type="ARBA" id="ARBA00022692"/>
    </source>
</evidence>
<keyword evidence="8" id="KW-1185">Reference proteome</keyword>
<evidence type="ECO:0000313" key="7">
    <source>
        <dbReference type="EMBL" id="MFD2265577.1"/>
    </source>
</evidence>
<evidence type="ECO:0000256" key="1">
    <source>
        <dbReference type="ARBA" id="ARBA00004651"/>
    </source>
</evidence>
<feature type="transmembrane region" description="Helical" evidence="6">
    <location>
        <begin position="49"/>
        <end position="68"/>
    </location>
</feature>
<keyword evidence="2" id="KW-1003">Cell membrane</keyword>
<keyword evidence="3 6" id="KW-0812">Transmembrane</keyword>
<evidence type="ECO:0008006" key="9">
    <source>
        <dbReference type="Google" id="ProtNLM"/>
    </source>
</evidence>
<proteinExistence type="predicted"/>
<dbReference type="PANTHER" id="PTHR30250">
    <property type="entry name" value="PST FAMILY PREDICTED COLANIC ACID TRANSPORTER"/>
    <property type="match status" value="1"/>
</dbReference>
<keyword evidence="4 6" id="KW-1133">Transmembrane helix</keyword>
<gene>
    <name evidence="7" type="ORF">ACFSM5_21925</name>
</gene>
<feature type="transmembrane region" description="Helical" evidence="6">
    <location>
        <begin position="291"/>
        <end position="313"/>
    </location>
</feature>
<comment type="subcellular location">
    <subcellularLocation>
        <location evidence="1">Cell membrane</location>
        <topology evidence="1">Multi-pass membrane protein</topology>
    </subcellularLocation>
</comment>
<organism evidence="7 8">
    <name type="scientific">Lacibacterium aquatile</name>
    <dbReference type="NCBI Taxonomy" id="1168082"/>
    <lineage>
        <taxon>Bacteria</taxon>
        <taxon>Pseudomonadati</taxon>
        <taxon>Pseudomonadota</taxon>
        <taxon>Alphaproteobacteria</taxon>
        <taxon>Rhodospirillales</taxon>
        <taxon>Rhodospirillaceae</taxon>
    </lineage>
</organism>
<name>A0ABW5DWU0_9PROT</name>
<keyword evidence="5 6" id="KW-0472">Membrane</keyword>
<evidence type="ECO:0000256" key="5">
    <source>
        <dbReference type="ARBA" id="ARBA00023136"/>
    </source>
</evidence>
<dbReference type="RefSeq" id="WP_379879059.1">
    <property type="nucleotide sequence ID" value="NZ_JBHUIP010000016.1"/>
</dbReference>
<evidence type="ECO:0000256" key="2">
    <source>
        <dbReference type="ARBA" id="ARBA00022475"/>
    </source>
</evidence>
<feature type="transmembrane region" description="Helical" evidence="6">
    <location>
        <begin position="384"/>
        <end position="405"/>
    </location>
</feature>